<dbReference type="eggNOG" id="COG0456">
    <property type="taxonomic scope" value="Bacteria"/>
</dbReference>
<dbReference type="Gene3D" id="3.40.630.30">
    <property type="match status" value="1"/>
</dbReference>
<keyword evidence="3" id="KW-1185">Reference proteome</keyword>
<dbReference type="AlphaFoldDB" id="L7VQ34"/>
<dbReference type="InterPro" id="IPR050276">
    <property type="entry name" value="MshD_Acetyltransferase"/>
</dbReference>
<organism evidence="2 3">
    <name type="scientific">Thermoclostridium stercorarium (strain ATCC 35414 / DSM 8532 / NCIMB 11754)</name>
    <name type="common">Clostridium stercorarium</name>
    <dbReference type="NCBI Taxonomy" id="1121335"/>
    <lineage>
        <taxon>Bacteria</taxon>
        <taxon>Bacillati</taxon>
        <taxon>Bacillota</taxon>
        <taxon>Clostridia</taxon>
        <taxon>Eubacteriales</taxon>
        <taxon>Oscillospiraceae</taxon>
        <taxon>Thermoclostridium</taxon>
    </lineage>
</organism>
<evidence type="ECO:0000313" key="2">
    <source>
        <dbReference type="EMBL" id="AGC68917.1"/>
    </source>
</evidence>
<protein>
    <submittedName>
        <fullName evidence="2">GCN5-like N-acetyltransferase</fullName>
    </submittedName>
</protein>
<dbReference type="CDD" id="cd04301">
    <property type="entry name" value="NAT_SF"/>
    <property type="match status" value="1"/>
</dbReference>
<name>L7VQ34_THES1</name>
<dbReference type="STRING" id="1121335.Cst_c19400"/>
<dbReference type="EMBL" id="CP004044">
    <property type="protein sequence ID" value="AGC68917.1"/>
    <property type="molecule type" value="Genomic_DNA"/>
</dbReference>
<keyword evidence="2" id="KW-0808">Transferase</keyword>
<dbReference type="KEGG" id="css:Cst_c19400"/>
<proteinExistence type="predicted"/>
<dbReference type="PANTHER" id="PTHR43617:SF34">
    <property type="entry name" value="PUTATIVE-RELATED"/>
    <property type="match status" value="1"/>
</dbReference>
<dbReference type="InterPro" id="IPR000182">
    <property type="entry name" value="GNAT_dom"/>
</dbReference>
<dbReference type="PROSITE" id="PS51186">
    <property type="entry name" value="GNAT"/>
    <property type="match status" value="1"/>
</dbReference>
<evidence type="ECO:0000313" key="3">
    <source>
        <dbReference type="Proteomes" id="UP000011220"/>
    </source>
</evidence>
<accession>L7VQ34</accession>
<dbReference type="PANTHER" id="PTHR43617">
    <property type="entry name" value="L-AMINO ACID N-ACETYLTRANSFERASE"/>
    <property type="match status" value="1"/>
</dbReference>
<dbReference type="InterPro" id="IPR016181">
    <property type="entry name" value="Acyl_CoA_acyltransferase"/>
</dbReference>
<dbReference type="GO" id="GO:0016747">
    <property type="term" value="F:acyltransferase activity, transferring groups other than amino-acyl groups"/>
    <property type="evidence" value="ECO:0007669"/>
    <property type="project" value="InterPro"/>
</dbReference>
<gene>
    <name evidence="2" type="ordered locus">Cst_c19400</name>
</gene>
<sequence length="169" mass="19647">MLKSDADLGRNMEVDVSIVEIKDSNKKSQFAEEILRRLPEWFGIEKALIEYVNCVASLPFWIALSRDGRCIGFISVKIHYGHTGDIYALGVLPEYHRRGIGRLLVAKAEEYLKNNNCKYIIVKTLSEMAEYEPYERTRKFYRSVGFEELITLTEMWDSENPCLIMIKKL</sequence>
<feature type="domain" description="N-acetyltransferase" evidence="1">
    <location>
        <begin position="19"/>
        <end position="169"/>
    </location>
</feature>
<evidence type="ECO:0000259" key="1">
    <source>
        <dbReference type="PROSITE" id="PS51186"/>
    </source>
</evidence>
<dbReference type="Proteomes" id="UP000011220">
    <property type="component" value="Chromosome"/>
</dbReference>
<dbReference type="SUPFAM" id="SSF55729">
    <property type="entry name" value="Acyl-CoA N-acyltransferases (Nat)"/>
    <property type="match status" value="1"/>
</dbReference>
<reference evidence="2 3" key="1">
    <citation type="journal article" date="2013" name="Genome Announc.">
        <title>Complete genome sequence of Clostridium stercorarium subsp. stercorarium strain DSM 8532, a thermophilic degrader of plant cell wall fibers.</title>
        <authorList>
            <person name="Poehlein A."/>
            <person name="Zverlov V.V."/>
            <person name="Daniel R."/>
            <person name="Schwarz W.H."/>
            <person name="Liebl W."/>
        </authorList>
    </citation>
    <scope>NUCLEOTIDE SEQUENCE [LARGE SCALE GENOMIC DNA]</scope>
    <source>
        <strain evidence="3">ATCC 35414 / DSM 8532 / NCIMB 11754</strain>
    </source>
</reference>
<dbReference type="PATRIC" id="fig|1121335.3.peg.1941"/>
<dbReference type="Pfam" id="PF00583">
    <property type="entry name" value="Acetyltransf_1"/>
    <property type="match status" value="1"/>
</dbReference>